<protein>
    <submittedName>
        <fullName evidence="1">Uncharacterized protein</fullName>
    </submittedName>
</protein>
<comment type="caution">
    <text evidence="1">The sequence shown here is derived from an EMBL/GenBank/DDBJ whole genome shotgun (WGS) entry which is preliminary data.</text>
</comment>
<dbReference type="CTD" id="78776680"/>
<dbReference type="Proteomes" id="UP000483820">
    <property type="component" value="Chromosome V"/>
</dbReference>
<name>A0A6A5G9S8_CAERE</name>
<organism evidence="1 2">
    <name type="scientific">Caenorhabditis remanei</name>
    <name type="common">Caenorhabditis vulgaris</name>
    <dbReference type="NCBI Taxonomy" id="31234"/>
    <lineage>
        <taxon>Eukaryota</taxon>
        <taxon>Metazoa</taxon>
        <taxon>Ecdysozoa</taxon>
        <taxon>Nematoda</taxon>
        <taxon>Chromadorea</taxon>
        <taxon>Rhabditida</taxon>
        <taxon>Rhabditina</taxon>
        <taxon>Rhabditomorpha</taxon>
        <taxon>Rhabditoidea</taxon>
        <taxon>Rhabditidae</taxon>
        <taxon>Peloderinae</taxon>
        <taxon>Caenorhabditis</taxon>
    </lineage>
</organism>
<evidence type="ECO:0000313" key="2">
    <source>
        <dbReference type="Proteomes" id="UP000483820"/>
    </source>
</evidence>
<dbReference type="KEGG" id="crq:GCK72_018441"/>
<accession>A0A6A5G9S8</accession>
<evidence type="ECO:0000313" key="1">
    <source>
        <dbReference type="EMBL" id="KAF1751887.1"/>
    </source>
</evidence>
<dbReference type="RefSeq" id="XP_053581468.1">
    <property type="nucleotide sequence ID" value="XM_053732555.1"/>
</dbReference>
<proteinExistence type="predicted"/>
<gene>
    <name evidence="1" type="ORF">GCK72_018441</name>
</gene>
<dbReference type="GeneID" id="78776680"/>
<sequence length="189" mass="21087">MNNQDNSEFRPLGILHNSRVQILIAGEVDRSQENFINAVFNTKRAGEEVSEAVNQLSAAAFCLKKGAALSERNRLICKDRTDHVNNQINTLIYSTGSVMNPVDYPIDQMTECHEVAKKINAAATKLRNSLSKFEASLNENPIGDAPNLFKKVKLNQKSLYSIVSSFPALYKKNHKMEAIEKSVQNMANC</sequence>
<reference evidence="1 2" key="1">
    <citation type="submission" date="2019-12" db="EMBL/GenBank/DDBJ databases">
        <title>Chromosome-level assembly of the Caenorhabditis remanei genome.</title>
        <authorList>
            <person name="Teterina A.A."/>
            <person name="Willis J.H."/>
            <person name="Phillips P.C."/>
        </authorList>
    </citation>
    <scope>NUCLEOTIDE SEQUENCE [LARGE SCALE GENOMIC DNA]</scope>
    <source>
        <strain evidence="1 2">PX506</strain>
        <tissue evidence="1">Whole organism</tissue>
    </source>
</reference>
<dbReference type="AlphaFoldDB" id="A0A6A5G9S8"/>
<dbReference type="EMBL" id="WUAV01000005">
    <property type="protein sequence ID" value="KAF1751887.1"/>
    <property type="molecule type" value="Genomic_DNA"/>
</dbReference>